<dbReference type="InterPro" id="IPR029056">
    <property type="entry name" value="Ribokinase-like"/>
</dbReference>
<comment type="caution">
    <text evidence="7">The sequence shown here is derived from an EMBL/GenBank/DDBJ whole genome shotgun (WGS) entry which is preliminary data.</text>
</comment>
<gene>
    <name evidence="7" type="primary">iolC</name>
    <name evidence="7" type="ORF">G3572_20620</name>
</gene>
<sequence length="538" mass="57159">MTVTMKTFGRDLTPPGSRGTDLICIGRGIADLYADQLGGRLEDAVSFSAYVGGSALNICVGVARLGLNAAMVLRLGDDHMGRLVRETMERNGVATKGVIVDPVAPTPLCILGVRDRETFPRDLFTNGGAYLNLTAEDLDREMFRDARAVLINGSFFASDSLRGTCRRALQLAREAGCATVLDVDYRPALWGLVGHGSGEAAFVESSVVTESFVEFLPQFDLIVGTEEEIAIAGGSTDSLEAVRRIRAVSDATVVLKRGPVGCVAFDGPVPDSVDAGVVVAGFRIEVMNTAGAGDSFMAGFASGWLTGQSLEESCRIANACGAINVARHGCSDSAPSREEIDVFIAEGITQPEKSTRMRQLHAQLGRQVKVVPNKIGHLSETAFTDSVGAARKAVAEGRLNGLLFPATDSFAELAELTGTSLWIARRLTVDSSLRGGIQAMSALRRWPREHILWAAAATTAEVEMLAALAEAAVETRHEILADISDASDPRAVALAILEADLCPEWWMVNAADRALVELINGQPIAPRGILQRSDVGPV</sequence>
<dbReference type="InterPro" id="IPR030830">
    <property type="entry name" value="Myo_inos_IolC"/>
</dbReference>
<dbReference type="Proteomes" id="UP000481421">
    <property type="component" value="Unassembled WGS sequence"/>
</dbReference>
<keyword evidence="5" id="KW-0067">ATP-binding</keyword>
<dbReference type="InterPro" id="IPR050306">
    <property type="entry name" value="PfkB_Carbo_kinase"/>
</dbReference>
<dbReference type="InterPro" id="IPR011611">
    <property type="entry name" value="PfkB_dom"/>
</dbReference>
<evidence type="ECO:0000313" key="7">
    <source>
        <dbReference type="EMBL" id="NEX48605.1"/>
    </source>
</evidence>
<feature type="domain" description="Carbohydrate kinase PfkB" evidence="6">
    <location>
        <begin position="20"/>
        <end position="336"/>
    </location>
</feature>
<evidence type="ECO:0000256" key="5">
    <source>
        <dbReference type="ARBA" id="ARBA00022840"/>
    </source>
</evidence>
<dbReference type="EC" id="2.7.1.92" evidence="7"/>
<evidence type="ECO:0000259" key="6">
    <source>
        <dbReference type="Pfam" id="PF00294"/>
    </source>
</evidence>
<evidence type="ECO:0000256" key="2">
    <source>
        <dbReference type="ARBA" id="ARBA00022679"/>
    </source>
</evidence>
<proteinExistence type="inferred from homology"/>
<dbReference type="CDD" id="cd01166">
    <property type="entry name" value="KdgK"/>
    <property type="match status" value="1"/>
</dbReference>
<dbReference type="InterPro" id="IPR023314">
    <property type="entry name" value="Myo_inos_IolC-like_sf"/>
</dbReference>
<evidence type="ECO:0000256" key="4">
    <source>
        <dbReference type="ARBA" id="ARBA00022777"/>
    </source>
</evidence>
<dbReference type="PANTHER" id="PTHR43085">
    <property type="entry name" value="HEXOKINASE FAMILY MEMBER"/>
    <property type="match status" value="1"/>
</dbReference>
<organism evidence="7 8">
    <name type="scientific">Pseudotabrizicola algicola</name>
    <dbReference type="NCBI Taxonomy" id="2709381"/>
    <lineage>
        <taxon>Bacteria</taxon>
        <taxon>Pseudomonadati</taxon>
        <taxon>Pseudomonadota</taxon>
        <taxon>Alphaproteobacteria</taxon>
        <taxon>Rhodobacterales</taxon>
        <taxon>Paracoccaceae</taxon>
        <taxon>Pseudotabrizicola</taxon>
    </lineage>
</organism>
<dbReference type="EMBL" id="JAAIKE010000014">
    <property type="protein sequence ID" value="NEX48605.1"/>
    <property type="molecule type" value="Genomic_DNA"/>
</dbReference>
<dbReference type="NCBIfam" id="TIGR04382">
    <property type="entry name" value="myo_inos_iolC_N"/>
    <property type="match status" value="1"/>
</dbReference>
<evidence type="ECO:0000256" key="3">
    <source>
        <dbReference type="ARBA" id="ARBA00022741"/>
    </source>
</evidence>
<comment type="similarity">
    <text evidence="1">Belongs to the carbohydrate kinase PfkB family.</text>
</comment>
<accession>A0A6B3RXJ9</accession>
<dbReference type="RefSeq" id="WP_164615397.1">
    <property type="nucleotide sequence ID" value="NZ_JAAIKE010000014.1"/>
</dbReference>
<dbReference type="Gene3D" id="2.20.150.10">
    <property type="entry name" value="putative 5-dehydro-2- deoxygluconokinase"/>
    <property type="match status" value="1"/>
</dbReference>
<dbReference type="Gene3D" id="3.40.1190.20">
    <property type="match status" value="1"/>
</dbReference>
<reference evidence="7 8" key="1">
    <citation type="submission" date="2020-02" db="EMBL/GenBank/DDBJ databases">
        <title>Rhodobacter algicola sp. nov., isolated from microalga culture.</title>
        <authorList>
            <person name="Park C.-Y."/>
        </authorList>
    </citation>
    <scope>NUCLEOTIDE SEQUENCE [LARGE SCALE GENOMIC DNA]</scope>
    <source>
        <strain evidence="7 8">ETT8</strain>
    </source>
</reference>
<name>A0A6B3RXJ9_9RHOB</name>
<keyword evidence="2 7" id="KW-0808">Transferase</keyword>
<keyword evidence="3" id="KW-0547">Nucleotide-binding</keyword>
<evidence type="ECO:0000313" key="8">
    <source>
        <dbReference type="Proteomes" id="UP000481421"/>
    </source>
</evidence>
<keyword evidence="4 7" id="KW-0418">Kinase</keyword>
<dbReference type="GO" id="GO:0005524">
    <property type="term" value="F:ATP binding"/>
    <property type="evidence" value="ECO:0007669"/>
    <property type="project" value="UniProtKB-KW"/>
</dbReference>
<dbReference type="InterPro" id="IPR002173">
    <property type="entry name" value="Carboh/pur_kinase_PfkB_CS"/>
</dbReference>
<dbReference type="GO" id="GO:0047590">
    <property type="term" value="F:5-dehydro-2-deoxygluconokinase activity"/>
    <property type="evidence" value="ECO:0007669"/>
    <property type="project" value="UniProtKB-EC"/>
</dbReference>
<dbReference type="PROSITE" id="PS00584">
    <property type="entry name" value="PFKB_KINASES_2"/>
    <property type="match status" value="1"/>
</dbReference>
<evidence type="ECO:0000256" key="1">
    <source>
        <dbReference type="ARBA" id="ARBA00010688"/>
    </source>
</evidence>
<dbReference type="Pfam" id="PF00294">
    <property type="entry name" value="PfkB"/>
    <property type="match status" value="1"/>
</dbReference>
<protein>
    <submittedName>
        <fullName evidence="7">5-dehydro-2-deoxygluconokinase</fullName>
        <ecNumber evidence="7">2.7.1.92</ecNumber>
    </submittedName>
</protein>
<keyword evidence="8" id="KW-1185">Reference proteome</keyword>
<dbReference type="SUPFAM" id="SSF53613">
    <property type="entry name" value="Ribokinase-like"/>
    <property type="match status" value="1"/>
</dbReference>
<dbReference type="PANTHER" id="PTHR43085:SF49">
    <property type="entry name" value="5-DEHYDRO-2-DEOXYGLUCONOKINASE"/>
    <property type="match status" value="1"/>
</dbReference>
<dbReference type="AlphaFoldDB" id="A0A6B3RXJ9"/>